<dbReference type="PANTHER" id="PTHR12300">
    <property type="entry name" value="HVA22-LIKE PROTEINS"/>
    <property type="match status" value="1"/>
</dbReference>
<dbReference type="InterPro" id="IPR004345">
    <property type="entry name" value="TB2_DP1_HVA22"/>
</dbReference>
<evidence type="ECO:0000256" key="1">
    <source>
        <dbReference type="RuleBase" id="RU362006"/>
    </source>
</evidence>
<sequence length="321" mass="35900">MVGLKCGAERAGANTHLSYMLILTSLFFYRTGISTVYPIFATYKSFERYQKTASIVSSGSVTIGGIQVPIVSLLKRATGSSESSESNVHQEELLQSHLILTQKWLVYWIVFASYSAIETVLLLKSAVPFYSFLKTILFAWMVAPIFMSRQSDDFVSQASLTRDWLEFSENGCGYCYYYYLKPWLEGEVDFLSKWDFNQIIDNALGNFTSVKPYVSYYLGQGNPSSKGAGTSGTSTGTNISSLTSKLYDHGSFILVNQFFGNRTEQPSTSSTDSGTSKDVPLKPSLSSETGEDFDFVDRPKQEEVINRKNPDKVEGKKGWIW</sequence>
<keyword evidence="1" id="KW-1133">Transmembrane helix</keyword>
<evidence type="ECO:0000256" key="2">
    <source>
        <dbReference type="SAM" id="MobiDB-lite"/>
    </source>
</evidence>
<dbReference type="EMBL" id="CAKXYY010000004">
    <property type="protein sequence ID" value="CAH2351609.1"/>
    <property type="molecule type" value="Genomic_DNA"/>
</dbReference>
<feature type="transmembrane region" description="Helical" evidence="1">
    <location>
        <begin position="104"/>
        <end position="123"/>
    </location>
</feature>
<protein>
    <recommendedName>
        <fullName evidence="1">Protein YOP1</fullName>
    </recommendedName>
</protein>
<feature type="region of interest" description="Disordered" evidence="2">
    <location>
        <begin position="263"/>
        <end position="321"/>
    </location>
</feature>
<evidence type="ECO:0000313" key="4">
    <source>
        <dbReference type="Proteomes" id="UP000837801"/>
    </source>
</evidence>
<gene>
    <name evidence="3" type="ORF">CLIB1423_04S01926</name>
</gene>
<dbReference type="AlphaFoldDB" id="A0A9P0QNB8"/>
<feature type="compositionally biased region" description="Basic and acidic residues" evidence="2">
    <location>
        <begin position="295"/>
        <end position="321"/>
    </location>
</feature>
<dbReference type="GO" id="GO:0016020">
    <property type="term" value="C:membrane"/>
    <property type="evidence" value="ECO:0007669"/>
    <property type="project" value="UniProtKB-SubCell"/>
</dbReference>
<comment type="similarity">
    <text evidence="1">Belongs to the DP1 family.</text>
</comment>
<accession>A0A9P0QNB8</accession>
<comment type="subcellular location">
    <subcellularLocation>
        <location evidence="1">Membrane</location>
        <topology evidence="1">Multi-pass membrane protein</topology>
    </subcellularLocation>
</comment>
<dbReference type="OrthoDB" id="434647at2759"/>
<comment type="caution">
    <text evidence="1">Lacks conserved residue(s) required for the propagation of feature annotation.</text>
</comment>
<keyword evidence="1" id="KW-0472">Membrane</keyword>
<name>A0A9P0QNB8_9ASCO</name>
<proteinExistence type="inferred from homology"/>
<reference evidence="3" key="1">
    <citation type="submission" date="2022-03" db="EMBL/GenBank/DDBJ databases">
        <authorList>
            <person name="Legras J.-L."/>
            <person name="Devillers H."/>
            <person name="Grondin C."/>
        </authorList>
    </citation>
    <scope>NUCLEOTIDE SEQUENCE</scope>
    <source>
        <strain evidence="3">CLIB 1423</strain>
    </source>
</reference>
<evidence type="ECO:0000313" key="3">
    <source>
        <dbReference type="EMBL" id="CAH2351609.1"/>
    </source>
</evidence>
<keyword evidence="4" id="KW-1185">Reference proteome</keyword>
<feature type="transmembrane region" description="Helical" evidence="1">
    <location>
        <begin position="19"/>
        <end position="40"/>
    </location>
</feature>
<dbReference type="Proteomes" id="UP000837801">
    <property type="component" value="Unassembled WGS sequence"/>
</dbReference>
<comment type="caution">
    <text evidence="3">The sequence shown here is derived from an EMBL/GenBank/DDBJ whole genome shotgun (WGS) entry which is preliminary data.</text>
</comment>
<dbReference type="Pfam" id="PF03134">
    <property type="entry name" value="TB2_DP1_HVA22"/>
    <property type="match status" value="1"/>
</dbReference>
<keyword evidence="1" id="KW-0812">Transmembrane</keyword>
<feature type="compositionally biased region" description="Low complexity" evidence="2">
    <location>
        <begin position="267"/>
        <end position="276"/>
    </location>
</feature>
<organism evidence="3 4">
    <name type="scientific">[Candida] railenensis</name>
    <dbReference type="NCBI Taxonomy" id="45579"/>
    <lineage>
        <taxon>Eukaryota</taxon>
        <taxon>Fungi</taxon>
        <taxon>Dikarya</taxon>
        <taxon>Ascomycota</taxon>
        <taxon>Saccharomycotina</taxon>
        <taxon>Pichiomycetes</taxon>
        <taxon>Debaryomycetaceae</taxon>
        <taxon>Kurtzmaniella</taxon>
    </lineage>
</organism>
<dbReference type="PANTHER" id="PTHR12300:SF177">
    <property type="entry name" value="PROTEIN YOP1"/>
    <property type="match status" value="1"/>
</dbReference>
<feature type="transmembrane region" description="Helical" evidence="1">
    <location>
        <begin position="129"/>
        <end position="147"/>
    </location>
</feature>